<sequence length="132" mass="14305">MLLSVVLSLASLAASAQDKVVYHVSDAATQALAALRNVRNHLDTDPTAKITVVTHAAGVDFLMEGAKDRTDVSYDALVSALKNRGVAFEVCEITLKNRGLKREQFIQEADFTPSGVVRLTKLQLQGHAYIKP</sequence>
<dbReference type="PANTHER" id="PTHR37691:SF1">
    <property type="entry name" value="BLR3518 PROTEIN"/>
    <property type="match status" value="1"/>
</dbReference>
<dbReference type="SUPFAM" id="SSF75169">
    <property type="entry name" value="DsrEFH-like"/>
    <property type="match status" value="1"/>
</dbReference>
<keyword evidence="3" id="KW-1185">Reference proteome</keyword>
<organism evidence="2 3">
    <name type="scientific">Sphaerotilus montanus</name>
    <dbReference type="NCBI Taxonomy" id="522889"/>
    <lineage>
        <taxon>Bacteria</taxon>
        <taxon>Pseudomonadati</taxon>
        <taxon>Pseudomonadota</taxon>
        <taxon>Betaproteobacteria</taxon>
        <taxon>Burkholderiales</taxon>
        <taxon>Sphaerotilaceae</taxon>
        <taxon>Sphaerotilus</taxon>
    </lineage>
</organism>
<feature type="signal peptide" evidence="1">
    <location>
        <begin position="1"/>
        <end position="16"/>
    </location>
</feature>
<name>A0A7Y9QX78_9BURK</name>
<evidence type="ECO:0000256" key="1">
    <source>
        <dbReference type="SAM" id="SignalP"/>
    </source>
</evidence>
<dbReference type="PANTHER" id="PTHR37691">
    <property type="entry name" value="BLR3518 PROTEIN"/>
    <property type="match status" value="1"/>
</dbReference>
<comment type="caution">
    <text evidence="2">The sequence shown here is derived from an EMBL/GenBank/DDBJ whole genome shotgun (WGS) entry which is preliminary data.</text>
</comment>
<dbReference type="RefSeq" id="WP_246332515.1">
    <property type="nucleotide sequence ID" value="NZ_CAXYYM010000004.1"/>
</dbReference>
<accession>A0A7Y9QX78</accession>
<reference evidence="2 3" key="1">
    <citation type="submission" date="2020-07" db="EMBL/GenBank/DDBJ databases">
        <title>Genomic Encyclopedia of Archaeal and Bacterial Type Strains, Phase II (KMG-II): from individual species to whole genera.</title>
        <authorList>
            <person name="Goeker M."/>
        </authorList>
    </citation>
    <scope>NUCLEOTIDE SEQUENCE [LARGE SCALE GENOMIC DNA]</scope>
    <source>
        <strain evidence="2 3">DSM 21226</strain>
    </source>
</reference>
<dbReference type="Pfam" id="PF02635">
    <property type="entry name" value="DsrE"/>
    <property type="match status" value="1"/>
</dbReference>
<proteinExistence type="predicted"/>
<dbReference type="Gene3D" id="3.40.1260.10">
    <property type="entry name" value="DsrEFH-like"/>
    <property type="match status" value="1"/>
</dbReference>
<protein>
    <submittedName>
        <fullName evidence="2">Uncharacterized protein</fullName>
    </submittedName>
</protein>
<dbReference type="Proteomes" id="UP000518288">
    <property type="component" value="Unassembled WGS sequence"/>
</dbReference>
<dbReference type="InterPro" id="IPR003787">
    <property type="entry name" value="Sulphur_relay_DsrE/F-like"/>
</dbReference>
<dbReference type="InterPro" id="IPR027396">
    <property type="entry name" value="DsrEFH-like"/>
</dbReference>
<keyword evidence="1" id="KW-0732">Signal</keyword>
<evidence type="ECO:0000313" key="2">
    <source>
        <dbReference type="EMBL" id="NYG33127.1"/>
    </source>
</evidence>
<feature type="chain" id="PRO_5030915247" evidence="1">
    <location>
        <begin position="17"/>
        <end position="132"/>
    </location>
</feature>
<dbReference type="EMBL" id="JACCFH010000001">
    <property type="protein sequence ID" value="NYG33127.1"/>
    <property type="molecule type" value="Genomic_DNA"/>
</dbReference>
<evidence type="ECO:0000313" key="3">
    <source>
        <dbReference type="Proteomes" id="UP000518288"/>
    </source>
</evidence>
<gene>
    <name evidence="2" type="ORF">BDD16_002113</name>
</gene>
<dbReference type="AlphaFoldDB" id="A0A7Y9QX78"/>